<protein>
    <submittedName>
        <fullName evidence="1">Uncharacterized protein</fullName>
    </submittedName>
</protein>
<sequence length="130" mass="15466">MKKPTFVSSNELVKFEETDLELELEKIGLKILNWGVIDRNSCFHIFTKEVNRNELISLIKKNLLDRDSSDLFKITWSNMDTYSIICDSDYLIKNINSIIDEDWDFWIISVNNKKVLEYYHEGELSFYLID</sequence>
<name>A0A6G8S4N7_9GAMM</name>
<dbReference type="RefSeq" id="WP_166324133.1">
    <property type="nucleotide sequence ID" value="NZ_CP049916.1"/>
</dbReference>
<reference evidence="1 2" key="1">
    <citation type="submission" date="2020-03" db="EMBL/GenBank/DDBJ databases">
        <authorList>
            <person name="Zhu W."/>
        </authorList>
    </citation>
    <scope>NUCLEOTIDE SEQUENCE [LARGE SCALE GENOMIC DNA]</scope>
    <source>
        <strain evidence="1 2">185</strain>
    </source>
</reference>
<keyword evidence="2" id="KW-1185">Reference proteome</keyword>
<dbReference type="AlphaFoldDB" id="A0A6G8S4N7"/>
<dbReference type="Proteomes" id="UP000501939">
    <property type="component" value="Chromosome"/>
</dbReference>
<accession>A0A6G8S4N7</accession>
<dbReference type="KEGG" id="alj:G8D99_07850"/>
<dbReference type="EMBL" id="CP049916">
    <property type="protein sequence ID" value="QIO08933.1"/>
    <property type="molecule type" value="Genomic_DNA"/>
</dbReference>
<evidence type="ECO:0000313" key="2">
    <source>
        <dbReference type="Proteomes" id="UP000501939"/>
    </source>
</evidence>
<proteinExistence type="predicted"/>
<gene>
    <name evidence="1" type="ORF">G8D99_07850</name>
</gene>
<evidence type="ECO:0000313" key="1">
    <source>
        <dbReference type="EMBL" id="QIO08933.1"/>
    </source>
</evidence>
<organism evidence="1 2">
    <name type="scientific">Acinetobacter lanii</name>
    <dbReference type="NCBI Taxonomy" id="2715163"/>
    <lineage>
        <taxon>Bacteria</taxon>
        <taxon>Pseudomonadati</taxon>
        <taxon>Pseudomonadota</taxon>
        <taxon>Gammaproteobacteria</taxon>
        <taxon>Moraxellales</taxon>
        <taxon>Moraxellaceae</taxon>
        <taxon>Acinetobacter</taxon>
    </lineage>
</organism>